<dbReference type="Proteomes" id="UP000243876">
    <property type="component" value="Unassembled WGS sequence"/>
</dbReference>
<organism evidence="3 4">
    <name type="scientific">Sporidiobolus salmonicolor</name>
    <name type="common">Yeast-like fungus</name>
    <name type="synonym">Sporobolomyces salmonicolor</name>
    <dbReference type="NCBI Taxonomy" id="5005"/>
    <lineage>
        <taxon>Eukaryota</taxon>
        <taxon>Fungi</taxon>
        <taxon>Dikarya</taxon>
        <taxon>Basidiomycota</taxon>
        <taxon>Pucciniomycotina</taxon>
        <taxon>Microbotryomycetes</taxon>
        <taxon>Sporidiobolales</taxon>
        <taxon>Sporidiobolaceae</taxon>
        <taxon>Sporobolomyces</taxon>
    </lineage>
</organism>
<proteinExistence type="predicted"/>
<keyword evidence="2" id="KW-1133">Transmembrane helix</keyword>
<dbReference type="OrthoDB" id="20273at2759"/>
<sequence length="458" mass="49139">MSYPYQHNPGSYPPQNVYNQHQGPYAVPPSPAADDYQPDQHYPPYSSTDFISPERDGGGIAGGRQPATYPPMSIGADGLDAESVKYGAGAFEKSHLPVTRGSIAAQMAAEGQIPKKEGLRMWRKDEHAGALTRGGRARCCGRVLCCTIILVILIIVGIVRPPDVSFNGIEAPSSGSEVSVTTGGFDLNVRLNVSIPLLSLCPRIVLLLIECRVRADRRHQPELSVSSSSVASPRWLSTGIPNSGSLAVFGANFDRIDATAYYPTKPNTAVGGGSLSNVDIKKYSNTTIHFPFAINYTTSYDSDLSVLKDIATKCGFLGNSPSDLTVNYKVQTKVKVIAVKISPTSLCVRRSVFLSRQAVDERLTFSSSASFACPLSESDLSSFLGSSSLSSLLGGSSSRLRERSARPSQHGIASDVEAWQVGHAAKRALAVVVKRGMEVAGKEWNAGRRYRIGTVRPN</sequence>
<evidence type="ECO:0000313" key="4">
    <source>
        <dbReference type="Proteomes" id="UP000243876"/>
    </source>
</evidence>
<evidence type="ECO:0000256" key="2">
    <source>
        <dbReference type="SAM" id="Phobius"/>
    </source>
</evidence>
<accession>A0A0D6EJ38</accession>
<feature type="region of interest" description="Disordered" evidence="1">
    <location>
        <begin position="1"/>
        <end position="72"/>
    </location>
</feature>
<feature type="transmembrane region" description="Helical" evidence="2">
    <location>
        <begin position="139"/>
        <end position="159"/>
    </location>
</feature>
<reference evidence="4" key="1">
    <citation type="submission" date="2015-02" db="EMBL/GenBank/DDBJ databases">
        <authorList>
            <person name="Gon?alves P."/>
        </authorList>
    </citation>
    <scope>NUCLEOTIDE SEQUENCE [LARGE SCALE GENOMIC DNA]</scope>
</reference>
<name>A0A0D6EJ38_SPOSA</name>
<evidence type="ECO:0000256" key="1">
    <source>
        <dbReference type="SAM" id="MobiDB-lite"/>
    </source>
</evidence>
<feature type="compositionally biased region" description="Polar residues" evidence="1">
    <location>
        <begin position="13"/>
        <end position="22"/>
    </location>
</feature>
<keyword evidence="2" id="KW-0472">Membrane</keyword>
<keyword evidence="4" id="KW-1185">Reference proteome</keyword>
<evidence type="ECO:0000313" key="3">
    <source>
        <dbReference type="EMBL" id="CEQ39921.1"/>
    </source>
</evidence>
<dbReference type="EMBL" id="CENE01000004">
    <property type="protein sequence ID" value="CEQ39921.1"/>
    <property type="molecule type" value="Genomic_DNA"/>
</dbReference>
<keyword evidence="2" id="KW-0812">Transmembrane</keyword>
<feature type="non-terminal residue" evidence="3">
    <location>
        <position position="1"/>
    </location>
</feature>
<gene>
    <name evidence="3" type="primary">SPOSA6832_01480</name>
</gene>
<protein>
    <submittedName>
        <fullName evidence="3">SPOSA6832_01480-mRNA-1:cds</fullName>
    </submittedName>
</protein>
<dbReference type="AlphaFoldDB" id="A0A0D6EJ38"/>